<accession>A0A9P7GIZ0</accession>
<dbReference type="OrthoDB" id="5424209at2759"/>
<reference evidence="1" key="2">
    <citation type="submission" date="2021-10" db="EMBL/GenBank/DDBJ databases">
        <title>Phylogenomics reveals ancestral predisposition of the termite-cultivated fungus Termitomyces towards a domesticated lifestyle.</title>
        <authorList>
            <person name="Auxier B."/>
            <person name="Grum-Grzhimaylo A."/>
            <person name="Cardenas M.E."/>
            <person name="Lodge J.D."/>
            <person name="Laessoe T."/>
            <person name="Pedersen O."/>
            <person name="Smith M.E."/>
            <person name="Kuyper T.W."/>
            <person name="Franco-Molano E.A."/>
            <person name="Baroni T.J."/>
            <person name="Aanen D.K."/>
        </authorList>
    </citation>
    <scope>NUCLEOTIDE SEQUENCE</scope>
    <source>
        <strain evidence="1">D49</strain>
    </source>
</reference>
<evidence type="ECO:0000313" key="2">
    <source>
        <dbReference type="Proteomes" id="UP000717328"/>
    </source>
</evidence>
<reference evidence="1" key="1">
    <citation type="submission" date="2021-02" db="EMBL/GenBank/DDBJ databases">
        <authorList>
            <person name="Nieuwenhuis M."/>
            <person name="Van De Peppel L.J.J."/>
        </authorList>
    </citation>
    <scope>NUCLEOTIDE SEQUENCE</scope>
    <source>
        <strain evidence="1">D49</strain>
    </source>
</reference>
<keyword evidence="2" id="KW-1185">Reference proteome</keyword>
<organism evidence="1 2">
    <name type="scientific">Sphagnurus paluster</name>
    <dbReference type="NCBI Taxonomy" id="117069"/>
    <lineage>
        <taxon>Eukaryota</taxon>
        <taxon>Fungi</taxon>
        <taxon>Dikarya</taxon>
        <taxon>Basidiomycota</taxon>
        <taxon>Agaricomycotina</taxon>
        <taxon>Agaricomycetes</taxon>
        <taxon>Agaricomycetidae</taxon>
        <taxon>Agaricales</taxon>
        <taxon>Tricholomatineae</taxon>
        <taxon>Lyophyllaceae</taxon>
        <taxon>Sphagnurus</taxon>
    </lineage>
</organism>
<protein>
    <submittedName>
        <fullName evidence="1">Uncharacterized protein</fullName>
    </submittedName>
</protein>
<comment type="caution">
    <text evidence="1">The sequence shown here is derived from an EMBL/GenBank/DDBJ whole genome shotgun (WGS) entry which is preliminary data.</text>
</comment>
<proteinExistence type="predicted"/>
<evidence type="ECO:0000313" key="1">
    <source>
        <dbReference type="EMBL" id="KAG5651512.1"/>
    </source>
</evidence>
<sequence>MTSDYSIPEIIQLYPMDGGPTTFKFSVERKLRIEGCATKEDLANTTEFDSEGQSCLIFCKDGNATELTVGCYAGLVSFILNEVGIEPVELGIYKKSSPPRETRAPSSGTRRKVVQLTPLANSTLDVAEAAPPVTMLRIEY</sequence>
<gene>
    <name evidence="1" type="ORF">H0H81_008377</name>
</gene>
<dbReference type="AlphaFoldDB" id="A0A9P7GIZ0"/>
<dbReference type="EMBL" id="JABCKI010000232">
    <property type="protein sequence ID" value="KAG5651512.1"/>
    <property type="molecule type" value="Genomic_DNA"/>
</dbReference>
<dbReference type="Proteomes" id="UP000717328">
    <property type="component" value="Unassembled WGS sequence"/>
</dbReference>
<name>A0A9P7GIZ0_9AGAR</name>